<evidence type="ECO:0000313" key="3">
    <source>
        <dbReference type="Proteomes" id="UP000190962"/>
    </source>
</evidence>
<name>A0A1T2CG12_SOVGS</name>
<comment type="caution">
    <text evidence="2">The sequence shown here is derived from an EMBL/GenBank/DDBJ whole genome shotgun (WGS) entry which is preliminary data.</text>
</comment>
<gene>
    <name evidence="2" type="ORF">BOV88_13560</name>
</gene>
<dbReference type="AlphaFoldDB" id="A0A1T2CG12"/>
<evidence type="ECO:0000313" key="2">
    <source>
        <dbReference type="EMBL" id="OOY33759.1"/>
    </source>
</evidence>
<keyword evidence="1" id="KW-1133">Transmembrane helix</keyword>
<feature type="non-terminal residue" evidence="2">
    <location>
        <position position="1"/>
    </location>
</feature>
<dbReference type="EMBL" id="MPNX01000053">
    <property type="protein sequence ID" value="OOY33759.1"/>
    <property type="molecule type" value="Genomic_DNA"/>
</dbReference>
<feature type="transmembrane region" description="Helical" evidence="1">
    <location>
        <begin position="53"/>
        <end position="72"/>
    </location>
</feature>
<reference evidence="2 3" key="1">
    <citation type="submission" date="2016-11" db="EMBL/GenBank/DDBJ databases">
        <title>Mixed transmission modes and dynamic genome evolution in an obligate animal-bacterial symbiosis.</title>
        <authorList>
            <person name="Russell S.L."/>
            <person name="Corbett-Detig R.B."/>
            <person name="Cavanaugh C.M."/>
        </authorList>
    </citation>
    <scope>NUCLEOTIDE SEQUENCE [LARGE SCALE GENOMIC DNA]</scope>
    <source>
        <strain evidence="2">MA-KB16</strain>
    </source>
</reference>
<evidence type="ECO:0000256" key="1">
    <source>
        <dbReference type="SAM" id="Phobius"/>
    </source>
</evidence>
<organism evidence="2 3">
    <name type="scientific">Solemya velum gill symbiont</name>
    <dbReference type="NCBI Taxonomy" id="2340"/>
    <lineage>
        <taxon>Bacteria</taxon>
        <taxon>Pseudomonadati</taxon>
        <taxon>Pseudomonadota</taxon>
        <taxon>Gammaproteobacteria</taxon>
        <taxon>sulfur-oxidizing symbionts</taxon>
    </lineage>
</organism>
<accession>A0A1T2CG12</accession>
<keyword evidence="1" id="KW-0812">Transmembrane</keyword>
<keyword evidence="1" id="KW-0472">Membrane</keyword>
<proteinExistence type="predicted"/>
<dbReference type="Proteomes" id="UP000190962">
    <property type="component" value="Unassembled WGS sequence"/>
</dbReference>
<sequence>VVNESCFMDMSVDCCLTLIMSILCFDGNKSEFPKVIKLGLHNIGLLVMLCRPFHFNNAALAGLVYIIWYILIPKVLKSLSK</sequence>
<protein>
    <submittedName>
        <fullName evidence="2">Uncharacterized protein</fullName>
    </submittedName>
</protein>